<proteinExistence type="predicted"/>
<dbReference type="NCBIfam" id="NF037995">
    <property type="entry name" value="TRAP_S1"/>
    <property type="match status" value="1"/>
</dbReference>
<dbReference type="AlphaFoldDB" id="A0A1T4Y0J6"/>
<keyword evidence="1" id="KW-0732">Signal</keyword>
<dbReference type="RefSeq" id="WP_176132507.1">
    <property type="nucleotide sequence ID" value="NZ_FUYJ01000002.1"/>
</dbReference>
<dbReference type="PANTHER" id="PTHR33376">
    <property type="match status" value="1"/>
</dbReference>
<organism evidence="2 3">
    <name type="scientific">Sporosarcina newyorkensis</name>
    <dbReference type="NCBI Taxonomy" id="759851"/>
    <lineage>
        <taxon>Bacteria</taxon>
        <taxon>Bacillati</taxon>
        <taxon>Bacillota</taxon>
        <taxon>Bacilli</taxon>
        <taxon>Bacillales</taxon>
        <taxon>Caryophanaceae</taxon>
        <taxon>Sporosarcina</taxon>
    </lineage>
</organism>
<dbReference type="Proteomes" id="UP000190042">
    <property type="component" value="Unassembled WGS sequence"/>
</dbReference>
<dbReference type="InterPro" id="IPR018389">
    <property type="entry name" value="DctP_fam"/>
</dbReference>
<dbReference type="InterPro" id="IPR038404">
    <property type="entry name" value="TRAP_DctP_sf"/>
</dbReference>
<protein>
    <submittedName>
        <fullName evidence="2">TRAP-type C4-dicarboxylate transport system, substrate-binding protein</fullName>
    </submittedName>
</protein>
<dbReference type="EMBL" id="FUYJ01000002">
    <property type="protein sequence ID" value="SKA94801.1"/>
    <property type="molecule type" value="Genomic_DNA"/>
</dbReference>
<evidence type="ECO:0000313" key="3">
    <source>
        <dbReference type="Proteomes" id="UP000190042"/>
    </source>
</evidence>
<keyword evidence="3" id="KW-1185">Reference proteome</keyword>
<name>A0A1T4Y0J6_9BACL</name>
<evidence type="ECO:0000256" key="1">
    <source>
        <dbReference type="ARBA" id="ARBA00022729"/>
    </source>
</evidence>
<dbReference type="GO" id="GO:0055085">
    <property type="term" value="P:transmembrane transport"/>
    <property type="evidence" value="ECO:0007669"/>
    <property type="project" value="InterPro"/>
</dbReference>
<dbReference type="Pfam" id="PF03480">
    <property type="entry name" value="DctP"/>
    <property type="match status" value="1"/>
</dbReference>
<dbReference type="PANTHER" id="PTHR33376:SF15">
    <property type="entry name" value="BLL6794 PROTEIN"/>
    <property type="match status" value="1"/>
</dbReference>
<accession>A0A1T4Y0J6</accession>
<sequence>MRARGTLLSFMVIVLLFVYGCENSGNQVGAQEEEVYTLTITTNVSTTHPFSKETIVPYMERVTELTDGQVQFKYYPSEQLGKSQDFIHLVRDGVIDIAHFNAYSYPSEFPITSSLMAMPGLVTTGEELTPMFNETIRMDPVLEVDFLSNGVRPVLGMVTIPYDLYTTGKEIRVPEDLKGLKIMNHGGVFKTAIEHLGATPVTITVSDMYEAFDKGVVDVINHYPSTLNAWSMGDLIESGTSGAKIGAAPYGLMISEKTWQGLPENARTALYQAGDELAASSSKIFDDDSKSVEKKWIEQGQVNKLTDEELKKWEKVHDEIREKWLAKQKDPKYKEAYDLVMKKIQEIK</sequence>
<dbReference type="Gene3D" id="3.40.190.170">
    <property type="entry name" value="Bacterial extracellular solute-binding protein, family 7"/>
    <property type="match status" value="1"/>
</dbReference>
<dbReference type="PROSITE" id="PS51257">
    <property type="entry name" value="PROKAR_LIPOPROTEIN"/>
    <property type="match status" value="1"/>
</dbReference>
<gene>
    <name evidence="2" type="ORF">SAMN04244570_1476</name>
</gene>
<evidence type="ECO:0000313" key="2">
    <source>
        <dbReference type="EMBL" id="SKA94801.1"/>
    </source>
</evidence>
<reference evidence="3" key="1">
    <citation type="submission" date="2017-02" db="EMBL/GenBank/DDBJ databases">
        <authorList>
            <person name="Varghese N."/>
            <person name="Submissions S."/>
        </authorList>
    </citation>
    <scope>NUCLEOTIDE SEQUENCE [LARGE SCALE GENOMIC DNA]</scope>
    <source>
        <strain evidence="3">DSM 23966</strain>
    </source>
</reference>